<comment type="caution">
    <text evidence="1">The sequence shown here is derived from an EMBL/GenBank/DDBJ whole genome shotgun (WGS) entry which is preliminary data.</text>
</comment>
<reference evidence="1 2" key="1">
    <citation type="submission" date="2019-05" db="EMBL/GenBank/DDBJ databases">
        <title>Another draft genome of Portunus trituberculatus and its Hox gene families provides insights of decapod evolution.</title>
        <authorList>
            <person name="Jeong J.-H."/>
            <person name="Song I."/>
            <person name="Kim S."/>
            <person name="Choi T."/>
            <person name="Kim D."/>
            <person name="Ryu S."/>
            <person name="Kim W."/>
        </authorList>
    </citation>
    <scope>NUCLEOTIDE SEQUENCE [LARGE SCALE GENOMIC DNA]</scope>
    <source>
        <tissue evidence="1">Muscle</tissue>
    </source>
</reference>
<dbReference type="AlphaFoldDB" id="A0A5B7GY54"/>
<organism evidence="1 2">
    <name type="scientific">Portunus trituberculatus</name>
    <name type="common">Swimming crab</name>
    <name type="synonym">Neptunus trituberculatus</name>
    <dbReference type="NCBI Taxonomy" id="210409"/>
    <lineage>
        <taxon>Eukaryota</taxon>
        <taxon>Metazoa</taxon>
        <taxon>Ecdysozoa</taxon>
        <taxon>Arthropoda</taxon>
        <taxon>Crustacea</taxon>
        <taxon>Multicrustacea</taxon>
        <taxon>Malacostraca</taxon>
        <taxon>Eumalacostraca</taxon>
        <taxon>Eucarida</taxon>
        <taxon>Decapoda</taxon>
        <taxon>Pleocyemata</taxon>
        <taxon>Brachyura</taxon>
        <taxon>Eubrachyura</taxon>
        <taxon>Portunoidea</taxon>
        <taxon>Portunidae</taxon>
        <taxon>Portuninae</taxon>
        <taxon>Portunus</taxon>
    </lineage>
</organism>
<evidence type="ECO:0000313" key="2">
    <source>
        <dbReference type="Proteomes" id="UP000324222"/>
    </source>
</evidence>
<gene>
    <name evidence="1" type="ORF">E2C01_056591</name>
</gene>
<accession>A0A5B7GY54</accession>
<dbReference type="Proteomes" id="UP000324222">
    <property type="component" value="Unassembled WGS sequence"/>
</dbReference>
<keyword evidence="2" id="KW-1185">Reference proteome</keyword>
<dbReference type="EMBL" id="VSRR010019757">
    <property type="protein sequence ID" value="MPC62506.1"/>
    <property type="molecule type" value="Genomic_DNA"/>
</dbReference>
<evidence type="ECO:0000313" key="1">
    <source>
        <dbReference type="EMBL" id="MPC62506.1"/>
    </source>
</evidence>
<proteinExistence type="predicted"/>
<protein>
    <submittedName>
        <fullName evidence="1">Uncharacterized protein</fullName>
    </submittedName>
</protein>
<sequence>MRPGKRHTTIQYSQILPPCRAAGRHHNSCILLAKARGWSERTRHSPEAAVRAAAEAALNSSHLTPARRHTESLRLPLCRLLQPSDTASTPLLASPHQRLVLVTHAFIGDLGVALVCLA</sequence>
<name>A0A5B7GY54_PORTR</name>